<sequence length="500" mass="51739">MLRAMQAAVAALLLASAPVALVPAQAWASDLADAYNHQTDASFRTGMQIRLAWTGDYAGDFSGSVDARSLRAIRDFQARHGMEANGVISEDFLQLLIAKSDAARAAVGFDLVDDATTGLRVALPLALVSDDGSTPVGHVWRSADRAIEIETVRLTGTEGDIDAVHAMLSQPSATRSVTSDVATEGGFTVAGVEGGRPYLMRFKGVAGDVRGFGISYDPSQREAMLSYATVAANLFDPDIPQVQDPVVTAGLDPAPTGAVPDAARTRGERFRSLLDAKARPDGESGTAPAATETASSGTGFVVSNDGWVLTNAHVAGACRAVMVGDKGLADKVLVDEANDVAAVHVGAKLGKPLAIAGDMPRLGEDVLALGFPLRSILADSLNVTRGNVSSLRGLSNDPRYLQISAPVQPGNSGGPLVDLTGRVVGIVTAKLDAIAVADATGDIPQSINFAIRPDAAARFLKDKGIRFASAPASKNFASVADTTAGIADSVMPILCLDAER</sequence>
<dbReference type="SUPFAM" id="SSF47090">
    <property type="entry name" value="PGBD-like"/>
    <property type="match status" value="1"/>
</dbReference>
<dbReference type="InterPro" id="IPR009003">
    <property type="entry name" value="Peptidase_S1_PA"/>
</dbReference>
<protein>
    <recommendedName>
        <fullName evidence="3">Peptidoglycan binding-like domain-containing protein</fullName>
    </recommendedName>
</protein>
<dbReference type="Gene3D" id="2.40.10.10">
    <property type="entry name" value="Trypsin-like serine proteases"/>
    <property type="match status" value="2"/>
</dbReference>
<dbReference type="Gene3D" id="1.10.101.10">
    <property type="entry name" value="PGBD-like superfamily/PGBD"/>
    <property type="match status" value="1"/>
</dbReference>
<dbReference type="Proteomes" id="UP000644699">
    <property type="component" value="Unassembled WGS sequence"/>
</dbReference>
<accession>A0A917E6S5</accession>
<dbReference type="Pfam" id="PF13365">
    <property type="entry name" value="Trypsin_2"/>
    <property type="match status" value="1"/>
</dbReference>
<dbReference type="PANTHER" id="PTHR43019">
    <property type="entry name" value="SERINE ENDOPROTEASE DEGS"/>
    <property type="match status" value="1"/>
</dbReference>
<keyword evidence="5" id="KW-1185">Reference proteome</keyword>
<feature type="chain" id="PRO_5037655554" description="Peptidoglycan binding-like domain-containing protein" evidence="2">
    <location>
        <begin position="29"/>
        <end position="500"/>
    </location>
</feature>
<evidence type="ECO:0000313" key="4">
    <source>
        <dbReference type="EMBL" id="GGE09841.1"/>
    </source>
</evidence>
<reference evidence="4" key="1">
    <citation type="journal article" date="2014" name="Int. J. Syst. Evol. Microbiol.">
        <title>Complete genome sequence of Corynebacterium casei LMG S-19264T (=DSM 44701T), isolated from a smear-ripened cheese.</title>
        <authorList>
            <consortium name="US DOE Joint Genome Institute (JGI-PGF)"/>
            <person name="Walter F."/>
            <person name="Albersmeier A."/>
            <person name="Kalinowski J."/>
            <person name="Ruckert C."/>
        </authorList>
    </citation>
    <scope>NUCLEOTIDE SEQUENCE</scope>
    <source>
        <strain evidence="4">CGMCC 1.15367</strain>
    </source>
</reference>
<dbReference type="InterPro" id="IPR001940">
    <property type="entry name" value="Peptidase_S1C"/>
</dbReference>
<dbReference type="PRINTS" id="PR00834">
    <property type="entry name" value="PROTEASES2C"/>
</dbReference>
<reference evidence="4" key="2">
    <citation type="submission" date="2020-09" db="EMBL/GenBank/DDBJ databases">
        <authorList>
            <person name="Sun Q."/>
            <person name="Zhou Y."/>
        </authorList>
    </citation>
    <scope>NUCLEOTIDE SEQUENCE</scope>
    <source>
        <strain evidence="4">CGMCC 1.15367</strain>
    </source>
</reference>
<dbReference type="InterPro" id="IPR036365">
    <property type="entry name" value="PGBD-like_sf"/>
</dbReference>
<keyword evidence="2" id="KW-0732">Signal</keyword>
<evidence type="ECO:0000259" key="3">
    <source>
        <dbReference type="Pfam" id="PF01471"/>
    </source>
</evidence>
<comment type="caution">
    <text evidence="4">The sequence shown here is derived from an EMBL/GenBank/DDBJ whole genome shotgun (WGS) entry which is preliminary data.</text>
</comment>
<gene>
    <name evidence="4" type="ORF">GCM10011390_31140</name>
</gene>
<evidence type="ECO:0000256" key="2">
    <source>
        <dbReference type="SAM" id="SignalP"/>
    </source>
</evidence>
<dbReference type="PANTHER" id="PTHR43019:SF23">
    <property type="entry name" value="PROTEASE DO-LIKE 5, CHLOROPLASTIC"/>
    <property type="match status" value="1"/>
</dbReference>
<name>A0A917E6S5_9HYPH</name>
<evidence type="ECO:0000256" key="1">
    <source>
        <dbReference type="SAM" id="MobiDB-lite"/>
    </source>
</evidence>
<dbReference type="EMBL" id="BMIQ01000004">
    <property type="protein sequence ID" value="GGE09841.1"/>
    <property type="molecule type" value="Genomic_DNA"/>
</dbReference>
<dbReference type="GO" id="GO:0006508">
    <property type="term" value="P:proteolysis"/>
    <property type="evidence" value="ECO:0007669"/>
    <property type="project" value="InterPro"/>
</dbReference>
<dbReference type="InterPro" id="IPR002477">
    <property type="entry name" value="Peptidoglycan-bd-like"/>
</dbReference>
<feature type="region of interest" description="Disordered" evidence="1">
    <location>
        <begin position="276"/>
        <end position="295"/>
    </location>
</feature>
<dbReference type="InterPro" id="IPR036366">
    <property type="entry name" value="PGBDSf"/>
</dbReference>
<dbReference type="InterPro" id="IPR043504">
    <property type="entry name" value="Peptidase_S1_PA_chymotrypsin"/>
</dbReference>
<proteinExistence type="predicted"/>
<organism evidence="4 5">
    <name type="scientific">Aureimonas endophytica</name>
    <dbReference type="NCBI Taxonomy" id="2027858"/>
    <lineage>
        <taxon>Bacteria</taxon>
        <taxon>Pseudomonadati</taxon>
        <taxon>Pseudomonadota</taxon>
        <taxon>Alphaproteobacteria</taxon>
        <taxon>Hyphomicrobiales</taxon>
        <taxon>Aurantimonadaceae</taxon>
        <taxon>Aureimonas</taxon>
    </lineage>
</organism>
<feature type="signal peptide" evidence="2">
    <location>
        <begin position="1"/>
        <end position="28"/>
    </location>
</feature>
<dbReference type="RefSeq" id="WP_244639492.1">
    <property type="nucleotide sequence ID" value="NZ_BMIQ01000004.1"/>
</dbReference>
<dbReference type="GO" id="GO:0004252">
    <property type="term" value="F:serine-type endopeptidase activity"/>
    <property type="evidence" value="ECO:0007669"/>
    <property type="project" value="InterPro"/>
</dbReference>
<evidence type="ECO:0000313" key="5">
    <source>
        <dbReference type="Proteomes" id="UP000644699"/>
    </source>
</evidence>
<dbReference type="Pfam" id="PF01471">
    <property type="entry name" value="PG_binding_1"/>
    <property type="match status" value="1"/>
</dbReference>
<dbReference type="SUPFAM" id="SSF50494">
    <property type="entry name" value="Trypsin-like serine proteases"/>
    <property type="match status" value="1"/>
</dbReference>
<dbReference type="AlphaFoldDB" id="A0A917E6S5"/>
<feature type="domain" description="Peptidoglycan binding-like" evidence="3">
    <location>
        <begin position="47"/>
        <end position="96"/>
    </location>
</feature>